<organism evidence="3 4">
    <name type="scientific">Mangrovimicrobium sediminis</name>
    <dbReference type="NCBI Taxonomy" id="2562682"/>
    <lineage>
        <taxon>Bacteria</taxon>
        <taxon>Pseudomonadati</taxon>
        <taxon>Pseudomonadota</taxon>
        <taxon>Gammaproteobacteria</taxon>
        <taxon>Cellvibrionales</taxon>
        <taxon>Halieaceae</taxon>
        <taxon>Mangrovimicrobium</taxon>
    </lineage>
</organism>
<dbReference type="OrthoDB" id="9764808at2"/>
<dbReference type="RefSeq" id="WP_135445937.1">
    <property type="nucleotide sequence ID" value="NZ_SRLE01000012.1"/>
</dbReference>
<evidence type="ECO:0000256" key="1">
    <source>
        <dbReference type="SAM" id="MobiDB-lite"/>
    </source>
</evidence>
<gene>
    <name evidence="3" type="ORF">E4634_17435</name>
</gene>
<dbReference type="InterPro" id="IPR003607">
    <property type="entry name" value="HD/PDEase_dom"/>
</dbReference>
<dbReference type="PROSITE" id="PS51832">
    <property type="entry name" value="HD_GYP"/>
    <property type="match status" value="1"/>
</dbReference>
<evidence type="ECO:0000313" key="4">
    <source>
        <dbReference type="Proteomes" id="UP000298050"/>
    </source>
</evidence>
<feature type="region of interest" description="Disordered" evidence="1">
    <location>
        <begin position="379"/>
        <end position="398"/>
    </location>
</feature>
<accession>A0A4Z0LWX0</accession>
<evidence type="ECO:0000313" key="3">
    <source>
        <dbReference type="EMBL" id="TGD71893.1"/>
    </source>
</evidence>
<reference evidence="3 4" key="1">
    <citation type="submission" date="2019-04" db="EMBL/GenBank/DDBJ databases">
        <title>Taxonomy of novel Haliea sp. from mangrove soil of West Coast of India.</title>
        <authorList>
            <person name="Verma A."/>
            <person name="Kumar P."/>
            <person name="Krishnamurthi S."/>
        </authorList>
    </citation>
    <scope>NUCLEOTIDE SEQUENCE [LARGE SCALE GENOMIC DNA]</scope>
    <source>
        <strain evidence="3 4">SAOS-164</strain>
    </source>
</reference>
<dbReference type="GO" id="GO:0008081">
    <property type="term" value="F:phosphoric diester hydrolase activity"/>
    <property type="evidence" value="ECO:0007669"/>
    <property type="project" value="UniProtKB-ARBA"/>
</dbReference>
<dbReference type="PANTHER" id="PTHR43155:SF2">
    <property type="entry name" value="CYCLIC DI-GMP PHOSPHODIESTERASE PA4108"/>
    <property type="match status" value="1"/>
</dbReference>
<dbReference type="Proteomes" id="UP000298050">
    <property type="component" value="Unassembled WGS sequence"/>
</dbReference>
<dbReference type="InterPro" id="IPR037522">
    <property type="entry name" value="HD_GYP_dom"/>
</dbReference>
<dbReference type="InterPro" id="IPR021812">
    <property type="entry name" value="DUF3391"/>
</dbReference>
<dbReference type="EMBL" id="SRLE01000012">
    <property type="protein sequence ID" value="TGD71893.1"/>
    <property type="molecule type" value="Genomic_DNA"/>
</dbReference>
<dbReference type="Pfam" id="PF11871">
    <property type="entry name" value="DUF3391"/>
    <property type="match status" value="1"/>
</dbReference>
<sequence>MLQTVKVPTTDLTRGMFVSSLDRPWLGTPFLTQGFLIVSDEDIERVRDYCDYVWVDVRKCVYISENLARRASDGRPRKSMKEIFRGRELANYADQVPWKDEHPRASQALDDLLEDITIIFDTAAEKGKLDTLRLRKASDPIVASISRNPDACLWLGRLKQHDEYSYQHSLSTSIWAVALGRQIGLHKRDLRSLAMGAMLMDVGKLLVDPDLLQADRPLTDEETREMHHHVAHGVHLVKKSGIINQDVIDMVGFHHERHDGSGYPRGLSGESIPPFARIAGLVDTYDAMTSRRSYADAQAPADAVRVLYSERDKRFQAEMVEALIQAIGIYPPGTIVELSTGEVGVVVAESRTRRLLPKVVLVLDREKREYPKPRIVDLQESQKQNPERPVSISRSLPPESHGINIARYRF</sequence>
<protein>
    <submittedName>
        <fullName evidence="3">HD-GYP domain-containing protein</fullName>
    </submittedName>
</protein>
<name>A0A4Z0LWX0_9GAMM</name>
<dbReference type="Gene3D" id="1.10.3210.10">
    <property type="entry name" value="Hypothetical protein af1432"/>
    <property type="match status" value="1"/>
</dbReference>
<dbReference type="Pfam" id="PF13487">
    <property type="entry name" value="HD_5"/>
    <property type="match status" value="1"/>
</dbReference>
<evidence type="ECO:0000259" key="2">
    <source>
        <dbReference type="PROSITE" id="PS51832"/>
    </source>
</evidence>
<feature type="domain" description="HD-GYP" evidence="2">
    <location>
        <begin position="143"/>
        <end position="339"/>
    </location>
</feature>
<comment type="caution">
    <text evidence="3">The sequence shown here is derived from an EMBL/GenBank/DDBJ whole genome shotgun (WGS) entry which is preliminary data.</text>
</comment>
<dbReference type="SUPFAM" id="SSF109604">
    <property type="entry name" value="HD-domain/PDEase-like"/>
    <property type="match status" value="1"/>
</dbReference>
<dbReference type="CDD" id="cd00077">
    <property type="entry name" value="HDc"/>
    <property type="match status" value="1"/>
</dbReference>
<dbReference type="SMART" id="SM00471">
    <property type="entry name" value="HDc"/>
    <property type="match status" value="1"/>
</dbReference>
<dbReference type="PANTHER" id="PTHR43155">
    <property type="entry name" value="CYCLIC DI-GMP PHOSPHODIESTERASE PA4108-RELATED"/>
    <property type="match status" value="1"/>
</dbReference>
<proteinExistence type="predicted"/>
<dbReference type="AlphaFoldDB" id="A0A4Z0LWX0"/>
<keyword evidence="4" id="KW-1185">Reference proteome</keyword>